<dbReference type="PANTHER" id="PTHR15207">
    <property type="entry name" value="NONSYNDROMIC HEARING IMPAIRMENT PROTEIN"/>
    <property type="match status" value="1"/>
</dbReference>
<evidence type="ECO:0000256" key="2">
    <source>
        <dbReference type="ARBA" id="ARBA00009279"/>
    </source>
</evidence>
<evidence type="ECO:0000256" key="1">
    <source>
        <dbReference type="ARBA" id="ARBA00004308"/>
    </source>
</evidence>
<gene>
    <name evidence="4" type="ORF">PACLA_8A083534</name>
</gene>
<comment type="similarity">
    <text evidence="2">Belongs to the gasdermin family.</text>
</comment>
<evidence type="ECO:0000313" key="5">
    <source>
        <dbReference type="Proteomes" id="UP001152795"/>
    </source>
</evidence>
<keyword evidence="3" id="KW-0472">Membrane</keyword>
<dbReference type="GO" id="GO:0012501">
    <property type="term" value="P:programmed cell death"/>
    <property type="evidence" value="ECO:0007669"/>
    <property type="project" value="InterPro"/>
</dbReference>
<reference evidence="4" key="1">
    <citation type="submission" date="2020-04" db="EMBL/GenBank/DDBJ databases">
        <authorList>
            <person name="Alioto T."/>
            <person name="Alioto T."/>
            <person name="Gomez Garrido J."/>
        </authorList>
    </citation>
    <scope>NUCLEOTIDE SEQUENCE</scope>
    <source>
        <strain evidence="4">A484AB</strain>
    </source>
</reference>
<dbReference type="OrthoDB" id="9436533at2759"/>
<dbReference type="PANTHER" id="PTHR15207:SF3">
    <property type="entry name" value="DEAFNESS, AUTOSOMAL DOMINANT 5-RELATED"/>
    <property type="match status" value="1"/>
</dbReference>
<evidence type="ECO:0000256" key="3">
    <source>
        <dbReference type="ARBA" id="ARBA00023136"/>
    </source>
</evidence>
<accession>A0A7D9D768</accession>
<dbReference type="GO" id="GO:0012505">
    <property type="term" value="C:endomembrane system"/>
    <property type="evidence" value="ECO:0007669"/>
    <property type="project" value="UniProtKB-SubCell"/>
</dbReference>
<dbReference type="InterPro" id="IPR042377">
    <property type="entry name" value="GSDME"/>
</dbReference>
<keyword evidence="5" id="KW-1185">Reference proteome</keyword>
<protein>
    <submittedName>
        <fullName evidence="4">Uncharacterized protein</fullName>
    </submittedName>
</protein>
<dbReference type="InterPro" id="IPR040460">
    <property type="entry name" value="Gasdermin_pore"/>
</dbReference>
<sequence length="464" mass="51564">MSLFDASVNQVVKDVSDKTLVAVPNRCSADYCKIFSLIERKTRPWHLPWKSEYKYIPTELTLNDVLIEPVDVKNLQSSSVLFQNYSSTPSFHKAGKIGGKIAEEFDVDVSVNETMQVSLKLGNVMKQEVLWQKLYDAVNGKMVKTDHPLLKAIKSCKKRSLFLIGMVVTSGLSSEILDEDMNFGADLGGSPQVALKLNSDASSDTKQHRQYTIPLGTALAYTCYKLKVGNNGALNLQLGNDVTDAPLVGGDKIFEVESVQEALSGLLTNEVSNDLITMLRKILKNKPTCAFKLNVVVENAIDTLQGEDVTCKITVQHLQKLFSEDCSTDCFKFLVKAGFQIDKEKNKLVYPEKLDLLKSLYVLLDCLSEMSNVQIQTLTDCDISHRNDIMLPIQKVIQSTDVNKNNIEFSEVFADDHPVARFLKSVGLNLVRSDSSVHVEYLPKCQSVLQLRSSLVAVHGMCAV</sequence>
<name>A0A7D9D768_PARCT</name>
<dbReference type="AlphaFoldDB" id="A0A7D9D768"/>
<dbReference type="Pfam" id="PF04598">
    <property type="entry name" value="Gasdermin"/>
    <property type="match status" value="1"/>
</dbReference>
<comment type="caution">
    <text evidence="4">The sequence shown here is derived from an EMBL/GenBank/DDBJ whole genome shotgun (WGS) entry which is preliminary data.</text>
</comment>
<dbReference type="EMBL" id="CACRXK020000051">
    <property type="protein sequence ID" value="CAB3977505.1"/>
    <property type="molecule type" value="Genomic_DNA"/>
</dbReference>
<comment type="subcellular location">
    <subcellularLocation>
        <location evidence="1">Endomembrane system</location>
    </subcellularLocation>
</comment>
<dbReference type="GO" id="GO:0005737">
    <property type="term" value="C:cytoplasm"/>
    <property type="evidence" value="ECO:0007669"/>
    <property type="project" value="TreeGrafter"/>
</dbReference>
<evidence type="ECO:0000313" key="4">
    <source>
        <dbReference type="EMBL" id="CAB3977505.1"/>
    </source>
</evidence>
<proteinExistence type="inferred from homology"/>
<dbReference type="Proteomes" id="UP001152795">
    <property type="component" value="Unassembled WGS sequence"/>
</dbReference>
<organism evidence="4 5">
    <name type="scientific">Paramuricea clavata</name>
    <name type="common">Red gorgonian</name>
    <name type="synonym">Violescent sea-whip</name>
    <dbReference type="NCBI Taxonomy" id="317549"/>
    <lineage>
        <taxon>Eukaryota</taxon>
        <taxon>Metazoa</taxon>
        <taxon>Cnidaria</taxon>
        <taxon>Anthozoa</taxon>
        <taxon>Octocorallia</taxon>
        <taxon>Malacalcyonacea</taxon>
        <taxon>Plexauridae</taxon>
        <taxon>Paramuricea</taxon>
    </lineage>
</organism>